<protein>
    <recommendedName>
        <fullName evidence="3">YopX protein domain-containing protein</fullName>
    </recommendedName>
</protein>
<dbReference type="EMBL" id="JBEUWX010000002">
    <property type="protein sequence ID" value="MFA9949986.1"/>
    <property type="molecule type" value="Genomic_DNA"/>
</dbReference>
<comment type="caution">
    <text evidence="1">The sequence shown here is derived from an EMBL/GenBank/DDBJ whole genome shotgun (WGS) entry which is preliminary data.</text>
</comment>
<keyword evidence="2" id="KW-1185">Reference proteome</keyword>
<dbReference type="Proteomes" id="UP001574673">
    <property type="component" value="Unassembled WGS sequence"/>
</dbReference>
<sequence>MNIQLLWEQKKSLAFNGIIFSSGIVQSLKLFPNGDLVSIKEDNILNIFDQYTEVELNIFGNIKIGFNKYFFGGGALGGDGFISKVIDEKIEWIVFFDWCSEFGECNIINNEYLFFYQDKYSIDGILIRDKPPLELYWRSKDHLYV</sequence>
<organism evidence="1 2">
    <name type="scientific">Dentiradicibacter hellwigii</name>
    <dbReference type="NCBI Taxonomy" id="3149053"/>
    <lineage>
        <taxon>Bacteria</taxon>
        <taxon>Pseudomonadati</taxon>
        <taxon>Pseudomonadota</taxon>
        <taxon>Betaproteobacteria</taxon>
        <taxon>Rhodocyclales</taxon>
        <taxon>Rhodocyclaceae</taxon>
        <taxon>Dentiradicibacter</taxon>
    </lineage>
</organism>
<gene>
    <name evidence="1" type="ORF">ABCS64_06590</name>
</gene>
<evidence type="ECO:0008006" key="3">
    <source>
        <dbReference type="Google" id="ProtNLM"/>
    </source>
</evidence>
<name>A0ABV4UEC6_9RHOO</name>
<dbReference type="RefSeq" id="WP_418891076.1">
    <property type="nucleotide sequence ID" value="NZ_JBEUWX010000002.1"/>
</dbReference>
<proteinExistence type="predicted"/>
<accession>A0ABV4UEC6</accession>
<reference evidence="2" key="1">
    <citation type="submission" date="2024-06" db="EMBL/GenBank/DDBJ databases">
        <title>Radixoralia hellwigii gen. nov., sp nov., isolated from a root canal in the human oral cavity.</title>
        <authorList>
            <person name="Bartsch S."/>
            <person name="Wittmer A."/>
            <person name="Schulz A.-K."/>
            <person name="Neumann-Schaal M."/>
            <person name="Wolf J."/>
            <person name="Gronow S."/>
            <person name="Tennert C."/>
            <person name="Haecker G."/>
            <person name="Cieplik F."/>
            <person name="Al-Ahmad A."/>
        </authorList>
    </citation>
    <scope>NUCLEOTIDE SEQUENCE [LARGE SCALE GENOMIC DNA]</scope>
    <source>
        <strain evidence="2">Wk13</strain>
    </source>
</reference>
<evidence type="ECO:0000313" key="2">
    <source>
        <dbReference type="Proteomes" id="UP001574673"/>
    </source>
</evidence>
<evidence type="ECO:0000313" key="1">
    <source>
        <dbReference type="EMBL" id="MFA9949986.1"/>
    </source>
</evidence>